<comment type="caution">
    <text evidence="1">The sequence shown here is derived from an EMBL/GenBank/DDBJ whole genome shotgun (WGS) entry which is preliminary data.</text>
</comment>
<dbReference type="Proteomes" id="UP000792457">
    <property type="component" value="Unassembled WGS sequence"/>
</dbReference>
<feature type="non-terminal residue" evidence="1">
    <location>
        <position position="1"/>
    </location>
</feature>
<accession>A0A8K0KLR8</accession>
<evidence type="ECO:0000313" key="1">
    <source>
        <dbReference type="EMBL" id="KAG8237160.1"/>
    </source>
</evidence>
<evidence type="ECO:0008006" key="3">
    <source>
        <dbReference type="Google" id="ProtNLM"/>
    </source>
</evidence>
<protein>
    <recommendedName>
        <fullName evidence="3">Endonuclease/exonuclease/phosphatase domain-containing protein</fullName>
    </recommendedName>
</protein>
<proteinExistence type="predicted"/>
<reference evidence="1" key="1">
    <citation type="submission" date="2013-04" db="EMBL/GenBank/DDBJ databases">
        <authorList>
            <person name="Qu J."/>
            <person name="Murali S.C."/>
            <person name="Bandaranaike D."/>
            <person name="Bellair M."/>
            <person name="Blankenburg K."/>
            <person name="Chao H."/>
            <person name="Dinh H."/>
            <person name="Doddapaneni H."/>
            <person name="Downs B."/>
            <person name="Dugan-Rocha S."/>
            <person name="Elkadiri S."/>
            <person name="Gnanaolivu R.D."/>
            <person name="Hernandez B."/>
            <person name="Javaid M."/>
            <person name="Jayaseelan J.C."/>
            <person name="Lee S."/>
            <person name="Li M."/>
            <person name="Ming W."/>
            <person name="Munidasa M."/>
            <person name="Muniz J."/>
            <person name="Nguyen L."/>
            <person name="Ongeri F."/>
            <person name="Osuji N."/>
            <person name="Pu L.-L."/>
            <person name="Puazo M."/>
            <person name="Qu C."/>
            <person name="Quiroz J."/>
            <person name="Raj R."/>
            <person name="Weissenberger G."/>
            <person name="Xin Y."/>
            <person name="Zou X."/>
            <person name="Han Y."/>
            <person name="Richards S."/>
            <person name="Worley K."/>
            <person name="Muzny D."/>
            <person name="Gibbs R."/>
        </authorList>
    </citation>
    <scope>NUCLEOTIDE SEQUENCE</scope>
    <source>
        <strain evidence="1">Sampled in the wild</strain>
    </source>
</reference>
<dbReference type="OrthoDB" id="6781220at2759"/>
<evidence type="ECO:0000313" key="2">
    <source>
        <dbReference type="Proteomes" id="UP000792457"/>
    </source>
</evidence>
<keyword evidence="2" id="KW-1185">Reference proteome</keyword>
<sequence>MLIGVVYIPPNSGVEKYIDYCKSVDELLANSAFSEVVILSDYNLPNFKNWEILLGDGFASDVRPFLETRSLPETFSFHQMIQVSNVYNICGKMLDLIFFRSESRSVEVCHDELPLVNCDAYHPSLNILVTASKETELGDRSISQYDYENSDFSGINEYLLSVDWAGIFLNLSFSHQNSLSDSPLTLGLSLEEKRFYIRNTNLLAFLVTTRASGNVDVIFGNVNNFWSFVNTVKKSHHLPNCMFLDNIAAHNHTNIANLFAIHFSSLFSKAFDKVNHAIFIRKLEIFVIHRNLLCWLGSYRMNCKQDVQINSSKSVMYNGTS</sequence>
<organism evidence="1 2">
    <name type="scientific">Ladona fulva</name>
    <name type="common">Scarce chaser dragonfly</name>
    <name type="synonym">Libellula fulva</name>
    <dbReference type="NCBI Taxonomy" id="123851"/>
    <lineage>
        <taxon>Eukaryota</taxon>
        <taxon>Metazoa</taxon>
        <taxon>Ecdysozoa</taxon>
        <taxon>Arthropoda</taxon>
        <taxon>Hexapoda</taxon>
        <taxon>Insecta</taxon>
        <taxon>Pterygota</taxon>
        <taxon>Palaeoptera</taxon>
        <taxon>Odonata</taxon>
        <taxon>Epiprocta</taxon>
        <taxon>Anisoptera</taxon>
        <taxon>Libelluloidea</taxon>
        <taxon>Libellulidae</taxon>
        <taxon>Ladona</taxon>
    </lineage>
</organism>
<gene>
    <name evidence="1" type="ORF">J437_LFUL016644</name>
</gene>
<reference evidence="1" key="2">
    <citation type="submission" date="2017-10" db="EMBL/GenBank/DDBJ databases">
        <title>Ladona fulva Genome sequencing and assembly.</title>
        <authorList>
            <person name="Murali S."/>
            <person name="Richards S."/>
            <person name="Bandaranaike D."/>
            <person name="Bellair M."/>
            <person name="Blankenburg K."/>
            <person name="Chao H."/>
            <person name="Dinh H."/>
            <person name="Doddapaneni H."/>
            <person name="Dugan-Rocha S."/>
            <person name="Elkadiri S."/>
            <person name="Gnanaolivu R."/>
            <person name="Hernandez B."/>
            <person name="Skinner E."/>
            <person name="Javaid M."/>
            <person name="Lee S."/>
            <person name="Li M."/>
            <person name="Ming W."/>
            <person name="Munidasa M."/>
            <person name="Muniz J."/>
            <person name="Nguyen L."/>
            <person name="Hughes D."/>
            <person name="Osuji N."/>
            <person name="Pu L.-L."/>
            <person name="Puazo M."/>
            <person name="Qu C."/>
            <person name="Quiroz J."/>
            <person name="Raj R."/>
            <person name="Weissenberger G."/>
            <person name="Xin Y."/>
            <person name="Zou X."/>
            <person name="Han Y."/>
            <person name="Worley K."/>
            <person name="Muzny D."/>
            <person name="Gibbs R."/>
        </authorList>
    </citation>
    <scope>NUCLEOTIDE SEQUENCE</scope>
    <source>
        <strain evidence="1">Sampled in the wild</strain>
    </source>
</reference>
<dbReference type="AlphaFoldDB" id="A0A8K0KLR8"/>
<dbReference type="EMBL" id="KZ309128">
    <property type="protein sequence ID" value="KAG8237160.1"/>
    <property type="molecule type" value="Genomic_DNA"/>
</dbReference>
<name>A0A8K0KLR8_LADFU</name>